<dbReference type="InterPro" id="IPR004255">
    <property type="entry name" value="O-acyltransferase_WSD1_N"/>
</dbReference>
<dbReference type="Gene3D" id="3.40.50.2000">
    <property type="entry name" value="Glycogen Phosphorylase B"/>
    <property type="match status" value="1"/>
</dbReference>
<accession>A0A2T0ZXL1</accession>
<evidence type="ECO:0000256" key="4">
    <source>
        <dbReference type="ARBA" id="ARBA00022679"/>
    </source>
</evidence>
<reference evidence="10 11" key="1">
    <citation type="submission" date="2018-03" db="EMBL/GenBank/DDBJ databases">
        <title>Genomic Encyclopedia of Archaeal and Bacterial Type Strains, Phase II (KMG-II): from individual species to whole genera.</title>
        <authorList>
            <person name="Goeker M."/>
        </authorList>
    </citation>
    <scope>NUCLEOTIDE SEQUENCE [LARGE SCALE GENOMIC DNA]</scope>
    <source>
        <strain evidence="10 11">DSM 100065</strain>
    </source>
</reference>
<dbReference type="Proteomes" id="UP000237752">
    <property type="component" value="Unassembled WGS sequence"/>
</dbReference>
<evidence type="ECO:0000259" key="7">
    <source>
        <dbReference type="Pfam" id="PF04101"/>
    </source>
</evidence>
<dbReference type="SUPFAM" id="SSF53756">
    <property type="entry name" value="UDP-Glycosyltransferase/glycogen phosphorylase"/>
    <property type="match status" value="1"/>
</dbReference>
<evidence type="ECO:0000313" key="11">
    <source>
        <dbReference type="Proteomes" id="UP000237752"/>
    </source>
</evidence>
<dbReference type="GO" id="GO:0009247">
    <property type="term" value="P:glycolipid biosynthetic process"/>
    <property type="evidence" value="ECO:0007669"/>
    <property type="project" value="InterPro"/>
</dbReference>
<evidence type="ECO:0000256" key="3">
    <source>
        <dbReference type="ARBA" id="ARBA00022676"/>
    </source>
</evidence>
<organism evidence="10 11">
    <name type="scientific">Antricoccus suffuscus</name>
    <dbReference type="NCBI Taxonomy" id="1629062"/>
    <lineage>
        <taxon>Bacteria</taxon>
        <taxon>Bacillati</taxon>
        <taxon>Actinomycetota</taxon>
        <taxon>Actinomycetes</taxon>
        <taxon>Geodermatophilales</taxon>
        <taxon>Antricoccaceae</taxon>
        <taxon>Antricoccus</taxon>
    </lineage>
</organism>
<proteinExistence type="inferred from homology"/>
<dbReference type="OrthoDB" id="9810950at2"/>
<dbReference type="GO" id="GO:0004144">
    <property type="term" value="F:diacylglycerol O-acyltransferase activity"/>
    <property type="evidence" value="ECO:0007669"/>
    <property type="project" value="InterPro"/>
</dbReference>
<keyword evidence="3" id="KW-0328">Glycosyltransferase</keyword>
<evidence type="ECO:0000256" key="1">
    <source>
        <dbReference type="ARBA" id="ARBA00004370"/>
    </source>
</evidence>
<evidence type="ECO:0000259" key="8">
    <source>
        <dbReference type="Pfam" id="PF06925"/>
    </source>
</evidence>
<comment type="similarity">
    <text evidence="2">Belongs to the glycosyltransferase 28 family.</text>
</comment>
<gene>
    <name evidence="10" type="ORF">CLV47_112125</name>
</gene>
<feature type="compositionally biased region" description="Polar residues" evidence="5">
    <location>
        <begin position="20"/>
        <end position="34"/>
    </location>
</feature>
<sequence length="846" mass="91173">MGARGLVDAPHDASTADRAATSNQGARQSRTSYADPTASPPHNPRRVLVLSADIGGGHNATADAIEEAVRRRWRGSEIKRLDTLDVMGRGIGRLFRRIYVSNVETTPWLYEFFYASLWRHRWFAHASKRFTGSWAGRRLIGPINEFDPDLIISTYPFGSAGVAWLRRHRALTVPAAAYVSDFAPHPFWAYHELDANFVMHEGAEAVARAAEPGSSAAVCAPPVTAAFHPGEATTARAAIGARPDAFVVVVACGSLAFGDTTETVRAVLDASLEVQVIALCGRNEPTLAVLQDLALPAERLLALGWVEDMPPVYQAADLVITNAGGATALEALATGVPVLMYSPIAAHGIANAELMVVAGLADLVITQQQLTAYVRSVLSHPYRLDDLRLKASVHVETHSLDETLDAIAAPAAHQAATQQPTSRRPWPMRPSDAFFAYAGNSGTDQVLGAVLELDPLPTGQSPTLEEVRRAMAARVSLPPLRRLLVRDPRPGWRRADRVDVAQHIDELVMSAAVSDAEMADAIGEFWSTPLPDDRPAWRMRLFHGQSDGRSVLAVQEHHCQGDGISALGLLDRLLDADPDDPLRERRPARAAGKSGQGGARLLVRGIWSLATRGRPPRHPLNALPTGAGRTLVRVAFPAADLRRVARAHGASSQEAIVGIAADALGRVLRERELVDDTKPLRAMVPIAMRLPKLDRLFGNWTGTVTIDLPIDAMPTGQRIAAVQAQLRDRIRRGEPQGAEAVMRVAGHLGQPVHRLFARTVYNRRFLSTIVSFMPAWPGPRWCAGARVAATYPVVPLTDGVPVTIGAIVADQVTGVALLLDRTLEIAPDSAKRALEAAIADAQRSAG</sequence>
<evidence type="ECO:0000259" key="9">
    <source>
        <dbReference type="Pfam" id="PF06974"/>
    </source>
</evidence>
<dbReference type="InterPro" id="IPR007235">
    <property type="entry name" value="Glyco_trans_28_C"/>
</dbReference>
<feature type="domain" description="O-acyltransferase WSD1 C-terminal" evidence="9">
    <location>
        <begin position="698"/>
        <end position="837"/>
    </location>
</feature>
<evidence type="ECO:0000259" key="6">
    <source>
        <dbReference type="Pfam" id="PF03007"/>
    </source>
</evidence>
<feature type="domain" description="Diacylglycerol glucosyltransferase N-terminal" evidence="8">
    <location>
        <begin position="58"/>
        <end position="204"/>
    </location>
</feature>
<comment type="caution">
    <text evidence="10">The sequence shown here is derived from an EMBL/GenBank/DDBJ whole genome shotgun (WGS) entry which is preliminary data.</text>
</comment>
<keyword evidence="11" id="KW-1185">Reference proteome</keyword>
<evidence type="ECO:0000256" key="2">
    <source>
        <dbReference type="ARBA" id="ARBA00006962"/>
    </source>
</evidence>
<dbReference type="GO" id="GO:0045017">
    <property type="term" value="P:glycerolipid biosynthetic process"/>
    <property type="evidence" value="ECO:0007669"/>
    <property type="project" value="InterPro"/>
</dbReference>
<dbReference type="PANTHER" id="PTHR43025">
    <property type="entry name" value="MONOGALACTOSYLDIACYLGLYCEROL SYNTHASE"/>
    <property type="match status" value="1"/>
</dbReference>
<dbReference type="Pfam" id="PF06925">
    <property type="entry name" value="MGDG_synth"/>
    <property type="match status" value="1"/>
</dbReference>
<feature type="domain" description="Glycosyl transferase family 28 C-terminal" evidence="7">
    <location>
        <begin position="247"/>
        <end position="371"/>
    </location>
</feature>
<dbReference type="GO" id="GO:0016758">
    <property type="term" value="F:hexosyltransferase activity"/>
    <property type="evidence" value="ECO:0007669"/>
    <property type="project" value="InterPro"/>
</dbReference>
<feature type="region of interest" description="Disordered" evidence="5">
    <location>
        <begin position="1"/>
        <end position="44"/>
    </location>
</feature>
<dbReference type="AlphaFoldDB" id="A0A2T0ZXL1"/>
<dbReference type="GO" id="GO:0016020">
    <property type="term" value="C:membrane"/>
    <property type="evidence" value="ECO:0007669"/>
    <property type="project" value="UniProtKB-SubCell"/>
</dbReference>
<dbReference type="PANTHER" id="PTHR43025:SF3">
    <property type="entry name" value="MONOGALACTOSYLDIACYLGLYCEROL SYNTHASE 1, CHLOROPLASTIC"/>
    <property type="match status" value="1"/>
</dbReference>
<evidence type="ECO:0000256" key="5">
    <source>
        <dbReference type="SAM" id="MobiDB-lite"/>
    </source>
</evidence>
<comment type="subcellular location">
    <subcellularLocation>
        <location evidence="1">Membrane</location>
    </subcellularLocation>
</comment>
<feature type="domain" description="O-acyltransferase WSD1-like N-terminal" evidence="6">
    <location>
        <begin position="428"/>
        <end position="655"/>
    </location>
</feature>
<evidence type="ECO:0000313" key="10">
    <source>
        <dbReference type="EMBL" id="PRZ41092.1"/>
    </source>
</evidence>
<dbReference type="InterPro" id="IPR009695">
    <property type="entry name" value="Diacylglyc_glucosyltr_N"/>
</dbReference>
<name>A0A2T0ZXL1_9ACTN</name>
<protein>
    <submittedName>
        <fullName evidence="10">UDP-N-acetylglucosamine:LPS N-acetylglucosamine transferase</fullName>
    </submittedName>
</protein>
<dbReference type="InterPro" id="IPR009721">
    <property type="entry name" value="O-acyltransferase_WSD1_C"/>
</dbReference>
<dbReference type="SUPFAM" id="SSF52777">
    <property type="entry name" value="CoA-dependent acyltransferases"/>
    <property type="match status" value="2"/>
</dbReference>
<dbReference type="Pfam" id="PF06974">
    <property type="entry name" value="WS_DGAT_C"/>
    <property type="match status" value="1"/>
</dbReference>
<dbReference type="InterPro" id="IPR050519">
    <property type="entry name" value="Glycosyltransf_28_UgtP"/>
</dbReference>
<keyword evidence="4 10" id="KW-0808">Transferase</keyword>
<dbReference type="Pfam" id="PF04101">
    <property type="entry name" value="Glyco_tran_28_C"/>
    <property type="match status" value="1"/>
</dbReference>
<dbReference type="Pfam" id="PF03007">
    <property type="entry name" value="WS_DGAT_cat"/>
    <property type="match status" value="1"/>
</dbReference>
<dbReference type="EMBL" id="PVUE01000012">
    <property type="protein sequence ID" value="PRZ41092.1"/>
    <property type="molecule type" value="Genomic_DNA"/>
</dbReference>